<evidence type="ECO:0000313" key="2">
    <source>
        <dbReference type="EMBL" id="TZF95980.1"/>
    </source>
</evidence>
<gene>
    <name evidence="2" type="ORF">FW781_11110</name>
</gene>
<dbReference type="Proteomes" id="UP000323884">
    <property type="component" value="Unassembled WGS sequence"/>
</dbReference>
<sequence>MNKFIFRTSVLVAATLAAFTLSSCSDSNDDMMTDMAFQRTITFENVVTPKDFVQSGSFQGTVTPPTIMPGQSVSFTFNAGKTQALMFATMYGASKDWFFASQQPGIKLFDSNGNAITGDVSSSVLLWDNGTKDNTTGQAESKPIMQVPNVNASQLMKLNLAYNDVTSEFTLTITNTSGGTANETPFSPGVWAVSNYNGSQLLNSAPFFTPNALSNPDITDIAQMGNISKMTTKLNANTGIMTGLSPALIVVYRGDKNPMYELGKTDSGMGLKDIAQFGNVAKLQNSLKSLPNVKGVYVAGNAPVAPGNKVSTSFNAEPGDKIAYATMFGFSNDWFYANEQSIDANTKGDISSKTSLYDSGTGIDQYPGAGNHQALFGGTPQSENKIISKVGIQYPVPAVQNVIKVTVN</sequence>
<comment type="caution">
    <text evidence="2">The sequence shown here is derived from an EMBL/GenBank/DDBJ whole genome shotgun (WGS) entry which is preliminary data.</text>
</comment>
<dbReference type="Gene3D" id="2.60.40.2130">
    <property type="entry name" value="F-spondin domain"/>
    <property type="match status" value="2"/>
</dbReference>
<dbReference type="InterPro" id="IPR038678">
    <property type="entry name" value="Spondin_N_sf"/>
</dbReference>
<evidence type="ECO:0000256" key="1">
    <source>
        <dbReference type="SAM" id="SignalP"/>
    </source>
</evidence>
<keyword evidence="1" id="KW-0732">Signal</keyword>
<feature type="signal peptide" evidence="1">
    <location>
        <begin position="1"/>
        <end position="25"/>
    </location>
</feature>
<dbReference type="PROSITE" id="PS51257">
    <property type="entry name" value="PROKAR_LIPOPROTEIN"/>
    <property type="match status" value="1"/>
</dbReference>
<keyword evidence="3" id="KW-1185">Reference proteome</keyword>
<reference evidence="2 3" key="1">
    <citation type="submission" date="2019-08" db="EMBL/GenBank/DDBJ databases">
        <title>Draft genome sequence of Chryseobacterium sp. Gsoil 183.</title>
        <authorList>
            <person name="Im W.-T."/>
        </authorList>
    </citation>
    <scope>NUCLEOTIDE SEQUENCE [LARGE SCALE GENOMIC DNA]</scope>
    <source>
        <strain evidence="2 3">Gsoil 183</strain>
    </source>
</reference>
<dbReference type="RefSeq" id="WP_149387505.1">
    <property type="nucleotide sequence ID" value="NZ_VTRU01000002.1"/>
</dbReference>
<dbReference type="AlphaFoldDB" id="A0A5D8ZN15"/>
<evidence type="ECO:0008006" key="4">
    <source>
        <dbReference type="Google" id="ProtNLM"/>
    </source>
</evidence>
<protein>
    <recommendedName>
        <fullName evidence="4">Spondin_N</fullName>
    </recommendedName>
</protein>
<feature type="chain" id="PRO_5022923540" description="Spondin_N" evidence="1">
    <location>
        <begin position="26"/>
        <end position="408"/>
    </location>
</feature>
<organism evidence="2 3">
    <name type="scientific">Chryseobacterium panacisoli</name>
    <dbReference type="NCBI Taxonomy" id="1807141"/>
    <lineage>
        <taxon>Bacteria</taxon>
        <taxon>Pseudomonadati</taxon>
        <taxon>Bacteroidota</taxon>
        <taxon>Flavobacteriia</taxon>
        <taxon>Flavobacteriales</taxon>
        <taxon>Weeksellaceae</taxon>
        <taxon>Chryseobacterium group</taxon>
        <taxon>Chryseobacterium</taxon>
    </lineage>
</organism>
<dbReference type="OrthoDB" id="1013900at2"/>
<evidence type="ECO:0000313" key="3">
    <source>
        <dbReference type="Proteomes" id="UP000323884"/>
    </source>
</evidence>
<proteinExistence type="predicted"/>
<dbReference type="InterPro" id="IPR009465">
    <property type="entry name" value="Spondin_N"/>
</dbReference>
<dbReference type="EMBL" id="VTRU01000002">
    <property type="protein sequence ID" value="TZF95980.1"/>
    <property type="molecule type" value="Genomic_DNA"/>
</dbReference>
<accession>A0A5D8ZN15</accession>
<dbReference type="NCBIfam" id="NF038123">
    <property type="entry name" value="NF038123_dom"/>
    <property type="match status" value="2"/>
</dbReference>
<name>A0A5D8ZN15_9FLAO</name>